<feature type="transmembrane region" description="Helical" evidence="2">
    <location>
        <begin position="421"/>
        <end position="440"/>
    </location>
</feature>
<reference evidence="3" key="1">
    <citation type="submission" date="2020-08" db="EMBL/GenBank/DDBJ databases">
        <title>Genome sequencing and assembly of the red palm weevil Rhynchophorus ferrugineus.</title>
        <authorList>
            <person name="Dias G.B."/>
            <person name="Bergman C.M."/>
            <person name="Manee M."/>
        </authorList>
    </citation>
    <scope>NUCLEOTIDE SEQUENCE</scope>
    <source>
        <strain evidence="3">AA-2017</strain>
        <tissue evidence="3">Whole larva</tissue>
    </source>
</reference>
<keyword evidence="2" id="KW-1133">Transmembrane helix</keyword>
<proteinExistence type="inferred from homology"/>
<dbReference type="PANTHER" id="PTHR11328">
    <property type="entry name" value="MAJOR FACILITATOR SUPERFAMILY DOMAIN-CONTAINING PROTEIN"/>
    <property type="match status" value="1"/>
</dbReference>
<dbReference type="SUPFAM" id="SSF103473">
    <property type="entry name" value="MFS general substrate transporter"/>
    <property type="match status" value="1"/>
</dbReference>
<feature type="transmembrane region" description="Helical" evidence="2">
    <location>
        <begin position="93"/>
        <end position="114"/>
    </location>
</feature>
<evidence type="ECO:0008006" key="5">
    <source>
        <dbReference type="Google" id="ProtNLM"/>
    </source>
</evidence>
<comment type="caution">
    <text evidence="3">The sequence shown here is derived from an EMBL/GenBank/DDBJ whole genome shotgun (WGS) entry which is preliminary data.</text>
</comment>
<feature type="transmembrane region" description="Helical" evidence="2">
    <location>
        <begin position="321"/>
        <end position="341"/>
    </location>
</feature>
<evidence type="ECO:0000256" key="2">
    <source>
        <dbReference type="SAM" id="Phobius"/>
    </source>
</evidence>
<feature type="transmembrane region" description="Helical" evidence="2">
    <location>
        <begin position="126"/>
        <end position="145"/>
    </location>
</feature>
<name>A0A834I012_RHYFE</name>
<feature type="transmembrane region" description="Helical" evidence="2">
    <location>
        <begin position="20"/>
        <end position="48"/>
    </location>
</feature>
<comment type="similarity">
    <text evidence="1">Belongs to the major facilitator superfamily.</text>
</comment>
<gene>
    <name evidence="3" type="ORF">GWI33_015127</name>
</gene>
<dbReference type="CDD" id="cd17491">
    <property type="entry name" value="MFS_MFSD12"/>
    <property type="match status" value="1"/>
</dbReference>
<dbReference type="FunFam" id="1.20.1250.20:FF:000431">
    <property type="entry name" value="Predicted protein"/>
    <property type="match status" value="1"/>
</dbReference>
<dbReference type="Proteomes" id="UP000625711">
    <property type="component" value="Unassembled WGS sequence"/>
</dbReference>
<dbReference type="InterPro" id="IPR036259">
    <property type="entry name" value="MFS_trans_sf"/>
</dbReference>
<feature type="transmembrane region" description="Helical" evidence="2">
    <location>
        <begin position="55"/>
        <end position="73"/>
    </location>
</feature>
<dbReference type="GO" id="GO:0008643">
    <property type="term" value="P:carbohydrate transport"/>
    <property type="evidence" value="ECO:0007669"/>
    <property type="project" value="InterPro"/>
</dbReference>
<evidence type="ECO:0000313" key="3">
    <source>
        <dbReference type="EMBL" id="KAF7272057.1"/>
    </source>
</evidence>
<evidence type="ECO:0000313" key="4">
    <source>
        <dbReference type="Proteomes" id="UP000625711"/>
    </source>
</evidence>
<keyword evidence="4" id="KW-1185">Reference proteome</keyword>
<protein>
    <recommendedName>
        <fullName evidence="5">Major facilitator superfamily domain-containing protein 12-like</fullName>
    </recommendedName>
</protein>
<feature type="transmembrane region" description="Helical" evidence="2">
    <location>
        <begin position="165"/>
        <end position="186"/>
    </location>
</feature>
<dbReference type="Gene3D" id="1.20.1250.20">
    <property type="entry name" value="MFS general substrate transporter like domains"/>
    <property type="match status" value="1"/>
</dbReference>
<dbReference type="Pfam" id="PF13347">
    <property type="entry name" value="MFS_2"/>
    <property type="match status" value="1"/>
</dbReference>
<accession>A0A834I012</accession>
<evidence type="ECO:0000256" key="1">
    <source>
        <dbReference type="ARBA" id="ARBA00008335"/>
    </source>
</evidence>
<feature type="transmembrane region" description="Helical" evidence="2">
    <location>
        <begin position="348"/>
        <end position="371"/>
    </location>
</feature>
<dbReference type="GO" id="GO:0005886">
    <property type="term" value="C:plasma membrane"/>
    <property type="evidence" value="ECO:0007669"/>
    <property type="project" value="TreeGrafter"/>
</dbReference>
<dbReference type="AlphaFoldDB" id="A0A834I012"/>
<dbReference type="InterPro" id="IPR039672">
    <property type="entry name" value="MFS_2"/>
</dbReference>
<dbReference type="PANTHER" id="PTHR11328:SF28">
    <property type="entry name" value="MAJOR FACILITATOR SUPERFAMILY DOMAIN-CONTAINING PROTEIN 12"/>
    <property type="match status" value="1"/>
</dbReference>
<dbReference type="OrthoDB" id="1730117at2759"/>
<sequence length="465" mass="51778">MDAIEDYSEVYQRLPRKVYLAYGMGHVLNDACASMWFTYLLVFFHLVLNFSNTEAGALLLVGQIADAVATPFVGYFSDQGDDFWFCRYGKRKIWHLLGTVCVVVSFPFIFSPCVTCENAPRWSQMFYYSMFIIIFQFGWAAVQISHLSLIPEISPNEHDRTKLTAIRYAFTVTSNVVVYVVTWAVLHLSGNDNNKIGWNDAAKFQHIVWGVMAFGTICSILFHVLVKEHEVLSGYHDVRGTKIRTDLKELFTDPQVYQVAINYMCSRLFINLTQVFITLYLHEALDMVASSLAVVPLTMYIASLVTSFSVEFINKAAGRKITYSFGAMLGLSACLCISLGSGTLYTRYLIYVVAALLGSASSIVLVSSLGITTDLIGTRTNSGAFVYGIMSFTDKLSNGLVVEIIEALHKNESNTWFYRDILTYVCGGAVLIGVIAVIFLKRPLSVSESTRGLLVESDDTGDAIN</sequence>
<feature type="transmembrane region" description="Helical" evidence="2">
    <location>
        <begin position="207"/>
        <end position="226"/>
    </location>
</feature>
<keyword evidence="2" id="KW-0812">Transmembrane</keyword>
<organism evidence="3 4">
    <name type="scientific">Rhynchophorus ferrugineus</name>
    <name type="common">Red palm weevil</name>
    <name type="synonym">Curculio ferrugineus</name>
    <dbReference type="NCBI Taxonomy" id="354439"/>
    <lineage>
        <taxon>Eukaryota</taxon>
        <taxon>Metazoa</taxon>
        <taxon>Ecdysozoa</taxon>
        <taxon>Arthropoda</taxon>
        <taxon>Hexapoda</taxon>
        <taxon>Insecta</taxon>
        <taxon>Pterygota</taxon>
        <taxon>Neoptera</taxon>
        <taxon>Endopterygota</taxon>
        <taxon>Coleoptera</taxon>
        <taxon>Polyphaga</taxon>
        <taxon>Cucujiformia</taxon>
        <taxon>Curculionidae</taxon>
        <taxon>Dryophthorinae</taxon>
        <taxon>Rhynchophorus</taxon>
    </lineage>
</organism>
<feature type="transmembrane region" description="Helical" evidence="2">
    <location>
        <begin position="288"/>
        <end position="309"/>
    </location>
</feature>
<keyword evidence="2" id="KW-0472">Membrane</keyword>
<dbReference type="GO" id="GO:0015293">
    <property type="term" value="F:symporter activity"/>
    <property type="evidence" value="ECO:0007669"/>
    <property type="project" value="InterPro"/>
</dbReference>
<dbReference type="EMBL" id="JAACXV010013860">
    <property type="protein sequence ID" value="KAF7272057.1"/>
    <property type="molecule type" value="Genomic_DNA"/>
</dbReference>